<dbReference type="RefSeq" id="WP_068110822.1">
    <property type="nucleotide sequence ID" value="NZ_CP015079.1"/>
</dbReference>
<comment type="similarity">
    <text evidence="1">Belongs to the flavin monoamine oxidase family.</text>
</comment>
<dbReference type="Pfam" id="PF13450">
    <property type="entry name" value="NAD_binding_8"/>
    <property type="match status" value="1"/>
</dbReference>
<dbReference type="PANTHER" id="PTHR43563:SF1">
    <property type="entry name" value="AMINE OXIDASE [FLAVIN-CONTAINING] B"/>
    <property type="match status" value="1"/>
</dbReference>
<dbReference type="Gene3D" id="3.50.50.60">
    <property type="entry name" value="FAD/NAD(P)-binding domain"/>
    <property type="match status" value="2"/>
</dbReference>
<accession>A0A1A9GMD0</accession>
<keyword evidence="3" id="KW-0560">Oxidoreductase</keyword>
<evidence type="ECO:0000313" key="3">
    <source>
        <dbReference type="EMBL" id="ANH39226.1"/>
    </source>
</evidence>
<dbReference type="PATRIC" id="fig|1300347.3.peg.2807"/>
<sequence length="353" mass="37189">MSAEQDRPPHDVVVVGAGIGGLAAAEALHRSGVDVLVLEARPRTGGRLLGTAEGLDLGATWCWDGEPRVLGLVDRLGLATYAQHLAGDTVVEDQRGVQRYPGNLMDVASHRYVGGAGALTDALAATLPAQRLLLDHPVHSVARGAGGVLEVASRGRTWHARHVVLAVPPAVAADTVRLPADLPDDLVRVAAETPVWMGQVAKVVAVYDEPFWRHDGLAGAAASRVGPLQEIHDMSGPEGRPAALFGFAPSALMGPDADRQVRAQLARLFGARAADPRRVTIQDWSRERWTSPTTAAAGAPDHSLFGHPVFQEPTLEGRLHWASTETSPAFAGHVEGALVAAERTVDRILAAAS</sequence>
<dbReference type="Pfam" id="PF01593">
    <property type="entry name" value="Amino_oxidase"/>
    <property type="match status" value="1"/>
</dbReference>
<dbReference type="OrthoDB" id="337830at2"/>
<dbReference type="AlphaFoldDB" id="A0A1A9GMD0"/>
<dbReference type="KEGG" id="ndk:I601_2810"/>
<dbReference type="InterPro" id="IPR002937">
    <property type="entry name" value="Amino_oxidase"/>
</dbReference>
<dbReference type="EC" id="1.4.3.10" evidence="3"/>
<dbReference type="EMBL" id="CP015079">
    <property type="protein sequence ID" value="ANH39226.1"/>
    <property type="molecule type" value="Genomic_DNA"/>
</dbReference>
<dbReference type="Proteomes" id="UP000077868">
    <property type="component" value="Chromosome"/>
</dbReference>
<dbReference type="PRINTS" id="PR00419">
    <property type="entry name" value="ADXRDTASE"/>
</dbReference>
<gene>
    <name evidence="3" type="primary">puo_2</name>
    <name evidence="3" type="ORF">I601_2810</name>
</gene>
<reference evidence="3 4" key="1">
    <citation type="submission" date="2016-03" db="EMBL/GenBank/DDBJ databases">
        <title>Complete genome sequence of a soil Actinobacterium, Nocardioides dokdonensis FR1436.</title>
        <authorList>
            <person name="Kwon S.-K."/>
            <person name="Kim K."/>
            <person name="Kim J.F."/>
        </authorList>
    </citation>
    <scope>NUCLEOTIDE SEQUENCE [LARGE SCALE GENOMIC DNA]</scope>
    <source>
        <strain evidence="3 4">FR1436</strain>
    </source>
</reference>
<evidence type="ECO:0000259" key="2">
    <source>
        <dbReference type="Pfam" id="PF01593"/>
    </source>
</evidence>
<evidence type="ECO:0000313" key="4">
    <source>
        <dbReference type="Proteomes" id="UP000077868"/>
    </source>
</evidence>
<keyword evidence="4" id="KW-1185">Reference proteome</keyword>
<organism evidence="3 4">
    <name type="scientific">Nocardioides dokdonensis FR1436</name>
    <dbReference type="NCBI Taxonomy" id="1300347"/>
    <lineage>
        <taxon>Bacteria</taxon>
        <taxon>Bacillati</taxon>
        <taxon>Actinomycetota</taxon>
        <taxon>Actinomycetes</taxon>
        <taxon>Propionibacteriales</taxon>
        <taxon>Nocardioidaceae</taxon>
        <taxon>Nocardioides</taxon>
    </lineage>
</organism>
<dbReference type="InterPro" id="IPR036188">
    <property type="entry name" value="FAD/NAD-bd_sf"/>
</dbReference>
<dbReference type="PANTHER" id="PTHR43563">
    <property type="entry name" value="AMINE OXIDASE"/>
    <property type="match status" value="1"/>
</dbReference>
<protein>
    <submittedName>
        <fullName evidence="3">Putrescine oxidase</fullName>
        <ecNumber evidence="3">1.4.3.10</ecNumber>
    </submittedName>
</protein>
<feature type="domain" description="Amine oxidase" evidence="2">
    <location>
        <begin position="108"/>
        <end position="349"/>
    </location>
</feature>
<dbReference type="GO" id="GO:0050232">
    <property type="term" value="F:putrescine oxidase activity"/>
    <property type="evidence" value="ECO:0007669"/>
    <property type="project" value="UniProtKB-EC"/>
</dbReference>
<proteinExistence type="inferred from homology"/>
<dbReference type="SUPFAM" id="SSF51905">
    <property type="entry name" value="FAD/NAD(P)-binding domain"/>
    <property type="match status" value="1"/>
</dbReference>
<name>A0A1A9GMD0_9ACTN</name>
<evidence type="ECO:0000256" key="1">
    <source>
        <dbReference type="ARBA" id="ARBA00005995"/>
    </source>
</evidence>
<dbReference type="InterPro" id="IPR050703">
    <property type="entry name" value="Flavin_MAO"/>
</dbReference>
<dbReference type="STRING" id="1300347.I601_2810"/>
<dbReference type="SUPFAM" id="SSF54373">
    <property type="entry name" value="FAD-linked reductases, C-terminal domain"/>
    <property type="match status" value="1"/>
</dbReference>